<keyword evidence="2 4" id="KW-0547">Nucleotide-binding</keyword>
<feature type="binding site" evidence="4">
    <location>
        <begin position="130"/>
        <end position="138"/>
    </location>
    <ligand>
        <name>ATP</name>
        <dbReference type="ChEBI" id="CHEBI:30616"/>
    </ligand>
</feature>
<evidence type="ECO:0000256" key="4">
    <source>
        <dbReference type="PIRSR" id="PIRSR006806-1"/>
    </source>
</evidence>
<comment type="similarity">
    <text evidence="1 5">Belongs to the 5-formyltetrahydrofolate cyclo-ligase family.</text>
</comment>
<dbReference type="EMBL" id="JAGZGG010000002">
    <property type="protein sequence ID" value="MBS5331135.1"/>
    <property type="molecule type" value="Genomic_DNA"/>
</dbReference>
<dbReference type="Proteomes" id="UP000759273">
    <property type="component" value="Unassembled WGS sequence"/>
</dbReference>
<keyword evidence="3 4" id="KW-0067">ATP-binding</keyword>
<organism evidence="6 7">
    <name type="scientific">Subdoligranulum variabile</name>
    <dbReference type="NCBI Taxonomy" id="214851"/>
    <lineage>
        <taxon>Bacteria</taxon>
        <taxon>Bacillati</taxon>
        <taxon>Bacillota</taxon>
        <taxon>Clostridia</taxon>
        <taxon>Eubacteriales</taxon>
        <taxon>Oscillospiraceae</taxon>
        <taxon>Subdoligranulum</taxon>
    </lineage>
</organism>
<dbReference type="PIRSF" id="PIRSF006806">
    <property type="entry name" value="FTHF_cligase"/>
    <property type="match status" value="1"/>
</dbReference>
<evidence type="ECO:0000256" key="1">
    <source>
        <dbReference type="ARBA" id="ARBA00010638"/>
    </source>
</evidence>
<keyword evidence="5" id="KW-0460">Magnesium</keyword>
<feature type="binding site" evidence="4">
    <location>
        <begin position="3"/>
        <end position="7"/>
    </location>
    <ligand>
        <name>ATP</name>
        <dbReference type="ChEBI" id="CHEBI:30616"/>
    </ligand>
</feature>
<dbReference type="InterPro" id="IPR024185">
    <property type="entry name" value="FTHF_cligase-like_sf"/>
</dbReference>
<dbReference type="AlphaFoldDB" id="A0A943D6K0"/>
<name>A0A943D6K0_9FIRM</name>
<dbReference type="SUPFAM" id="SSF100950">
    <property type="entry name" value="NagB/RpiA/CoA transferase-like"/>
    <property type="match status" value="1"/>
</dbReference>
<dbReference type="PANTHER" id="PTHR23407">
    <property type="entry name" value="ATPASE INHIBITOR/5-FORMYLTETRAHYDROFOLATE CYCLO-LIGASE"/>
    <property type="match status" value="1"/>
</dbReference>
<keyword evidence="6" id="KW-0436">Ligase</keyword>
<dbReference type="InterPro" id="IPR002698">
    <property type="entry name" value="FTHF_cligase"/>
</dbReference>
<reference evidence="6" key="1">
    <citation type="submission" date="2021-02" db="EMBL/GenBank/DDBJ databases">
        <title>Infant gut strain persistence is associated with maternal origin, phylogeny, and functional potential including surface adhesion and iron acquisition.</title>
        <authorList>
            <person name="Lou Y.C."/>
        </authorList>
    </citation>
    <scope>NUCLEOTIDE SEQUENCE</scope>
    <source>
        <strain evidence="6">L3_101_000M1_dasL3_101_000M1_concoct_87</strain>
    </source>
</reference>
<keyword evidence="5" id="KW-0479">Metal-binding</keyword>
<dbReference type="GO" id="GO:0009396">
    <property type="term" value="P:folic acid-containing compound biosynthetic process"/>
    <property type="evidence" value="ECO:0007669"/>
    <property type="project" value="TreeGrafter"/>
</dbReference>
<evidence type="ECO:0000256" key="2">
    <source>
        <dbReference type="ARBA" id="ARBA00022741"/>
    </source>
</evidence>
<dbReference type="NCBIfam" id="TIGR02727">
    <property type="entry name" value="MTHFS_bact"/>
    <property type="match status" value="1"/>
</dbReference>
<dbReference type="InterPro" id="IPR037171">
    <property type="entry name" value="NagB/RpiA_transferase-like"/>
</dbReference>
<protein>
    <recommendedName>
        <fullName evidence="5">5-formyltetrahydrofolate cyclo-ligase</fullName>
        <ecNumber evidence="5">6.3.3.2</ecNumber>
    </recommendedName>
</protein>
<evidence type="ECO:0000313" key="7">
    <source>
        <dbReference type="Proteomes" id="UP000759273"/>
    </source>
</evidence>
<dbReference type="GO" id="GO:0030272">
    <property type="term" value="F:5-formyltetrahydrofolate cyclo-ligase activity"/>
    <property type="evidence" value="ECO:0007669"/>
    <property type="project" value="UniProtKB-EC"/>
</dbReference>
<proteinExistence type="inferred from homology"/>
<dbReference type="Gene3D" id="3.40.50.10420">
    <property type="entry name" value="NagB/RpiA/CoA transferase-like"/>
    <property type="match status" value="1"/>
</dbReference>
<evidence type="ECO:0000256" key="3">
    <source>
        <dbReference type="ARBA" id="ARBA00022840"/>
    </source>
</evidence>
<dbReference type="GO" id="GO:0035999">
    <property type="term" value="P:tetrahydrofolate interconversion"/>
    <property type="evidence" value="ECO:0007669"/>
    <property type="project" value="TreeGrafter"/>
</dbReference>
<dbReference type="GO" id="GO:0046872">
    <property type="term" value="F:metal ion binding"/>
    <property type="evidence" value="ECO:0007669"/>
    <property type="project" value="UniProtKB-KW"/>
</dbReference>
<accession>A0A943D6K0</accession>
<dbReference type="PANTHER" id="PTHR23407:SF1">
    <property type="entry name" value="5-FORMYLTETRAHYDROFOLATE CYCLO-LIGASE"/>
    <property type="match status" value="1"/>
</dbReference>
<evidence type="ECO:0000256" key="5">
    <source>
        <dbReference type="RuleBase" id="RU361279"/>
    </source>
</evidence>
<comment type="caution">
    <text evidence="6">The sequence shown here is derived from an EMBL/GenBank/DDBJ whole genome shotgun (WGS) entry which is preliminary data.</text>
</comment>
<dbReference type="Pfam" id="PF01812">
    <property type="entry name" value="5-FTHF_cyc-lig"/>
    <property type="match status" value="1"/>
</dbReference>
<dbReference type="GO" id="GO:0005524">
    <property type="term" value="F:ATP binding"/>
    <property type="evidence" value="ECO:0007669"/>
    <property type="project" value="UniProtKB-KW"/>
</dbReference>
<comment type="catalytic activity">
    <reaction evidence="5">
        <text>(6S)-5-formyl-5,6,7,8-tetrahydrofolate + ATP = (6R)-5,10-methenyltetrahydrofolate + ADP + phosphate</text>
        <dbReference type="Rhea" id="RHEA:10488"/>
        <dbReference type="ChEBI" id="CHEBI:30616"/>
        <dbReference type="ChEBI" id="CHEBI:43474"/>
        <dbReference type="ChEBI" id="CHEBI:57455"/>
        <dbReference type="ChEBI" id="CHEBI:57457"/>
        <dbReference type="ChEBI" id="CHEBI:456216"/>
        <dbReference type="EC" id="6.3.3.2"/>
    </reaction>
</comment>
<sequence>MTKREARAQARTLRAALDMQAVGRGMAAVLFPLPCWAAAGTVLAFAAMPDEPDTAAILRQALADGKHLLLPRVLSKTAMDWVEIPDLALLRPGAFGILEPPADLPAADPAVFARPLALIPCLAAGRDGVRLGRGGGYYDRFLAHYKGAKLLLCPEAVLTDTLPCDDWDAHFAPEEILTEKGIQV</sequence>
<evidence type="ECO:0000313" key="6">
    <source>
        <dbReference type="EMBL" id="MBS5331135.1"/>
    </source>
</evidence>
<comment type="cofactor">
    <cofactor evidence="5">
        <name>Mg(2+)</name>
        <dbReference type="ChEBI" id="CHEBI:18420"/>
    </cofactor>
</comment>
<gene>
    <name evidence="6" type="ORF">KHY36_01225</name>
</gene>
<dbReference type="EC" id="6.3.3.2" evidence="5"/>
<feature type="binding site" evidence="4">
    <location>
        <position position="51"/>
    </location>
    <ligand>
        <name>substrate</name>
    </ligand>
</feature>